<feature type="domain" description="Neurotransmitter-gated ion-channel transmembrane" evidence="23">
    <location>
        <begin position="246"/>
        <end position="476"/>
    </location>
</feature>
<organism evidence="24">
    <name type="scientific">Grandidierella japonica</name>
    <name type="common">Amphipod</name>
    <dbReference type="NCBI Taxonomy" id="429032"/>
    <lineage>
        <taxon>Eukaryota</taxon>
        <taxon>Metazoa</taxon>
        <taxon>Ecdysozoa</taxon>
        <taxon>Arthropoda</taxon>
        <taxon>Crustacea</taxon>
        <taxon>Multicrustacea</taxon>
        <taxon>Malacostraca</taxon>
        <taxon>Eumalacostraca</taxon>
        <taxon>Peracarida</taxon>
        <taxon>Amphipoda</taxon>
        <taxon>Senticaudata</taxon>
        <taxon>Corophiida</taxon>
        <taxon>Corophiidira</taxon>
        <taxon>Corophioidea</taxon>
        <taxon>Corophiidae</taxon>
        <taxon>Grandidierella</taxon>
    </lineage>
</organism>
<dbReference type="NCBIfam" id="TIGR00860">
    <property type="entry name" value="LIC"/>
    <property type="match status" value="1"/>
</dbReference>
<dbReference type="InterPro" id="IPR006029">
    <property type="entry name" value="Neurotrans-gated_channel_TM"/>
</dbReference>
<keyword evidence="2 20" id="KW-0813">Transport</keyword>
<evidence type="ECO:0000256" key="19">
    <source>
        <dbReference type="ARBA" id="ARBA00071250"/>
    </source>
</evidence>
<feature type="compositionally biased region" description="Pro residues" evidence="21">
    <location>
        <begin position="341"/>
        <end position="350"/>
    </location>
</feature>
<evidence type="ECO:0000256" key="20">
    <source>
        <dbReference type="RuleBase" id="RU000687"/>
    </source>
</evidence>
<evidence type="ECO:0000256" key="3">
    <source>
        <dbReference type="ARBA" id="ARBA00022475"/>
    </source>
</evidence>
<keyword evidence="16" id="KW-1071">Ligand-gated ion channel</keyword>
<comment type="subcellular location">
    <subcellularLocation>
        <location evidence="18">Postsynaptic cell membrane</location>
        <topology evidence="18">Multi-pass membrane protein</topology>
    </subcellularLocation>
</comment>
<evidence type="ECO:0000259" key="23">
    <source>
        <dbReference type="Pfam" id="PF02932"/>
    </source>
</evidence>
<keyword evidence="12" id="KW-0869">Chloride channel</keyword>
<keyword evidence="17 20" id="KW-0407">Ion channel</keyword>
<comment type="similarity">
    <text evidence="1">Belongs to the ligand-gated ion channel (TC 1.A.9) family. Gamma-aminobutyric acid receptor (TC 1.A.9.5) subfamily.</text>
</comment>
<evidence type="ECO:0000256" key="15">
    <source>
        <dbReference type="ARBA" id="ARBA00023257"/>
    </source>
</evidence>
<dbReference type="PANTHER" id="PTHR18945">
    <property type="entry name" value="NEUROTRANSMITTER GATED ION CHANNEL"/>
    <property type="match status" value="1"/>
</dbReference>
<dbReference type="PRINTS" id="PR00253">
    <property type="entry name" value="GABAARECEPTR"/>
</dbReference>
<evidence type="ECO:0000313" key="24">
    <source>
        <dbReference type="EMBL" id="QCI31490.1"/>
    </source>
</evidence>
<evidence type="ECO:0000256" key="14">
    <source>
        <dbReference type="ARBA" id="ARBA00023214"/>
    </source>
</evidence>
<evidence type="ECO:0000256" key="21">
    <source>
        <dbReference type="SAM" id="MobiDB-lite"/>
    </source>
</evidence>
<dbReference type="FunFam" id="1.20.58.390:FF:000040">
    <property type="entry name" value="Gamma-aminobutyric acid receptor subunit beta-like"/>
    <property type="match status" value="1"/>
</dbReference>
<keyword evidence="10" id="KW-1015">Disulfide bond</keyword>
<dbReference type="GO" id="GO:0034707">
    <property type="term" value="C:chloride channel complex"/>
    <property type="evidence" value="ECO:0007669"/>
    <property type="project" value="UniProtKB-KW"/>
</dbReference>
<dbReference type="InterPro" id="IPR006201">
    <property type="entry name" value="Neur_channel"/>
</dbReference>
<keyword evidence="3" id="KW-1003">Cell membrane</keyword>
<feature type="signal peptide" evidence="20">
    <location>
        <begin position="1"/>
        <end position="22"/>
    </location>
</feature>
<feature type="transmembrane region" description="Helical" evidence="20">
    <location>
        <begin position="462"/>
        <end position="479"/>
    </location>
</feature>
<accession>A0A4D6YYE4</accession>
<dbReference type="InterPro" id="IPR036719">
    <property type="entry name" value="Neuro-gated_channel_TM_sf"/>
</dbReference>
<feature type="transmembrane region" description="Helical" evidence="20">
    <location>
        <begin position="239"/>
        <end position="263"/>
    </location>
</feature>
<evidence type="ECO:0000256" key="5">
    <source>
        <dbReference type="ARBA" id="ARBA00022729"/>
    </source>
</evidence>
<keyword evidence="8 20" id="KW-0406">Ion transport</keyword>
<dbReference type="FunFam" id="2.70.170.10:FF:000021">
    <property type="entry name" value="Gamma-aminobutyric acid receptor isoform 3b"/>
    <property type="match status" value="1"/>
</dbReference>
<feature type="compositionally biased region" description="Low complexity" evidence="21">
    <location>
        <begin position="351"/>
        <end position="366"/>
    </location>
</feature>
<evidence type="ECO:0000256" key="11">
    <source>
        <dbReference type="ARBA" id="ARBA00023170"/>
    </source>
</evidence>
<dbReference type="InterPro" id="IPR036734">
    <property type="entry name" value="Neur_chan_lig-bd_sf"/>
</dbReference>
<feature type="transmembrane region" description="Helical" evidence="20">
    <location>
        <begin position="304"/>
        <end position="327"/>
    </location>
</feature>
<dbReference type="GO" id="GO:0045211">
    <property type="term" value="C:postsynaptic membrane"/>
    <property type="evidence" value="ECO:0007669"/>
    <property type="project" value="UniProtKB-SubCell"/>
</dbReference>
<dbReference type="Pfam" id="PF02932">
    <property type="entry name" value="Neur_chan_memb"/>
    <property type="match status" value="1"/>
</dbReference>
<keyword evidence="4 20" id="KW-0812">Transmembrane</keyword>
<feature type="domain" description="Neurotransmitter-gated ion-channel ligand-binding" evidence="22">
    <location>
        <begin position="34"/>
        <end position="238"/>
    </location>
</feature>
<protein>
    <recommendedName>
        <fullName evidence="19">Gamma-aminobutyric acid receptor subunit beta</fullName>
    </recommendedName>
</protein>
<evidence type="ECO:0000256" key="9">
    <source>
        <dbReference type="ARBA" id="ARBA00023136"/>
    </source>
</evidence>
<dbReference type="Gene3D" id="2.70.170.10">
    <property type="entry name" value="Neurotransmitter-gated ion-channel ligand-binding domain"/>
    <property type="match status" value="1"/>
</dbReference>
<name>A0A4D6YYE4_GRAJA</name>
<dbReference type="AlphaFoldDB" id="A0A4D6YYE4"/>
<dbReference type="InterPro" id="IPR006028">
    <property type="entry name" value="GABAA/Glycine_rcpt"/>
</dbReference>
<dbReference type="InterPro" id="IPR018000">
    <property type="entry name" value="Neurotransmitter_ion_chnl_CS"/>
</dbReference>
<feature type="region of interest" description="Disordered" evidence="21">
    <location>
        <begin position="334"/>
        <end position="366"/>
    </location>
</feature>
<evidence type="ECO:0000256" key="18">
    <source>
        <dbReference type="ARBA" id="ARBA00034104"/>
    </source>
</evidence>
<dbReference type="CDD" id="cd19049">
    <property type="entry name" value="LGIC_TM_anion"/>
    <property type="match status" value="1"/>
</dbReference>
<dbReference type="GO" id="GO:0005230">
    <property type="term" value="F:extracellular ligand-gated monoatomic ion channel activity"/>
    <property type="evidence" value="ECO:0007669"/>
    <property type="project" value="InterPro"/>
</dbReference>
<evidence type="ECO:0000256" key="12">
    <source>
        <dbReference type="ARBA" id="ARBA00023173"/>
    </source>
</evidence>
<dbReference type="SUPFAM" id="SSF63712">
    <property type="entry name" value="Nicotinic receptor ligand binding domain-like"/>
    <property type="match status" value="1"/>
</dbReference>
<sequence>MWTAPALLCGVCVLLTVTRTSCGRTSEHLYNVSQTIVALLDDYDMRLRPNFGGEPCYIGMDITIASFDSISEVNMDYTITMYLNQYWKDERLAFSSDDEVLTLPGDFAENIWVPDTFFANDKSSYLHDVTEKNKMVRLHGDGSITYGMRFTTTLACMMDLHHYPLDVQNCTVEIESYGYTLLDVVMYWKEEFPGPVVGVNESELAQFTIMDHNTDYRTEHLATGSYRRLTLSFLLARNIGYFIFQTYLPSILIVMLSWVSFWINHEATSARVALGITTVLTMTTISTGVRSSLPRISYVKAIDIYLVMCFVFVFAALLEYAAVNYTFWGQKAKKKPKEKPAPPPKPPAPETPAGKPGPGKADGVPPSEEIIELQDIRMSPIPSIRQRHNSKFFSSQSSLHELKFPPSFRINRNYLSRSMSISQKHQSSKRKIITTLKKKASEIKTKIPSIQDVNIIDKYSRVVFPFSFMLFNLGYWGYYKTVDGNPGSSGGH</sequence>
<evidence type="ECO:0000256" key="7">
    <source>
        <dbReference type="ARBA" id="ARBA00023018"/>
    </source>
</evidence>
<dbReference type="InterPro" id="IPR006202">
    <property type="entry name" value="Neur_chan_lig-bd"/>
</dbReference>
<dbReference type="GO" id="GO:0005254">
    <property type="term" value="F:chloride channel activity"/>
    <property type="evidence" value="ECO:0007669"/>
    <property type="project" value="UniProtKB-KW"/>
</dbReference>
<keyword evidence="11 24" id="KW-0675">Receptor</keyword>
<evidence type="ECO:0000256" key="17">
    <source>
        <dbReference type="ARBA" id="ARBA00023303"/>
    </source>
</evidence>
<dbReference type="SUPFAM" id="SSF90112">
    <property type="entry name" value="Neurotransmitter-gated ion-channel transmembrane pore"/>
    <property type="match status" value="1"/>
</dbReference>
<evidence type="ECO:0000256" key="16">
    <source>
        <dbReference type="ARBA" id="ARBA00023286"/>
    </source>
</evidence>
<dbReference type="PRINTS" id="PR00252">
    <property type="entry name" value="NRIONCHANNEL"/>
</dbReference>
<dbReference type="InterPro" id="IPR002289">
    <property type="entry name" value="GABAAb_rcpt"/>
</dbReference>
<evidence type="ECO:0000256" key="10">
    <source>
        <dbReference type="ARBA" id="ARBA00023157"/>
    </source>
</evidence>
<keyword evidence="15" id="KW-0628">Postsynaptic cell membrane</keyword>
<evidence type="ECO:0000256" key="8">
    <source>
        <dbReference type="ARBA" id="ARBA00023065"/>
    </source>
</evidence>
<dbReference type="Gene3D" id="1.20.58.390">
    <property type="entry name" value="Neurotransmitter-gated ion-channel transmembrane domain"/>
    <property type="match status" value="1"/>
</dbReference>
<evidence type="ECO:0000256" key="4">
    <source>
        <dbReference type="ARBA" id="ARBA00022692"/>
    </source>
</evidence>
<proteinExistence type="evidence at transcript level"/>
<reference evidence="24" key="1">
    <citation type="journal article" date="2019" name="Sci. Total Environ.">
        <title>Whole transcriptome analysis of an estuarine amphipod exposed to highway road dust.</title>
        <authorList>
            <person name="Hiki K."/>
            <person name="Nakajima F."/>
            <person name="Tobino T."/>
            <person name="Watanabe H."/>
            <person name="Yamamoto H."/>
        </authorList>
    </citation>
    <scope>NUCLEOTIDE SEQUENCE</scope>
    <source>
        <tissue evidence="24">Whole body</tissue>
    </source>
</reference>
<dbReference type="EMBL" id="MK776965">
    <property type="protein sequence ID" value="QCI31490.1"/>
    <property type="molecule type" value="mRNA"/>
</dbReference>
<keyword evidence="5 20" id="KW-0732">Signal</keyword>
<keyword evidence="7" id="KW-0770">Synapse</keyword>
<evidence type="ECO:0000256" key="1">
    <source>
        <dbReference type="ARBA" id="ARBA00010180"/>
    </source>
</evidence>
<evidence type="ECO:0000256" key="2">
    <source>
        <dbReference type="ARBA" id="ARBA00022448"/>
    </source>
</evidence>
<keyword evidence="6 20" id="KW-1133">Transmembrane helix</keyword>
<feature type="chain" id="PRO_5022262390" description="Gamma-aminobutyric acid receptor subunit beta" evidence="20">
    <location>
        <begin position="23"/>
        <end position="492"/>
    </location>
</feature>
<evidence type="ECO:0000256" key="13">
    <source>
        <dbReference type="ARBA" id="ARBA00023180"/>
    </source>
</evidence>
<evidence type="ECO:0000256" key="6">
    <source>
        <dbReference type="ARBA" id="ARBA00022989"/>
    </source>
</evidence>
<dbReference type="GO" id="GO:0099095">
    <property type="term" value="F:ligand-gated monoatomic anion channel activity"/>
    <property type="evidence" value="ECO:0007669"/>
    <property type="project" value="UniProtKB-ARBA"/>
</dbReference>
<dbReference type="PRINTS" id="PR01160">
    <property type="entry name" value="GABAARBETA"/>
</dbReference>
<feature type="transmembrane region" description="Helical" evidence="20">
    <location>
        <begin position="270"/>
        <end position="289"/>
    </location>
</feature>
<dbReference type="PROSITE" id="PS00236">
    <property type="entry name" value="NEUROTR_ION_CHANNEL"/>
    <property type="match status" value="1"/>
</dbReference>
<keyword evidence="13" id="KW-0325">Glycoprotein</keyword>
<dbReference type="Pfam" id="PF02931">
    <property type="entry name" value="Neur_chan_LBD"/>
    <property type="match status" value="1"/>
</dbReference>
<dbReference type="InterPro" id="IPR038050">
    <property type="entry name" value="Neuro_actylchol_rec"/>
</dbReference>
<keyword evidence="14" id="KW-0868">Chloride</keyword>
<evidence type="ECO:0000259" key="22">
    <source>
        <dbReference type="Pfam" id="PF02931"/>
    </source>
</evidence>
<dbReference type="GO" id="GO:0004890">
    <property type="term" value="F:GABA-A receptor activity"/>
    <property type="evidence" value="ECO:0007669"/>
    <property type="project" value="InterPro"/>
</dbReference>
<keyword evidence="9 20" id="KW-0472">Membrane</keyword>